<feature type="compositionally biased region" description="Basic and acidic residues" evidence="3">
    <location>
        <begin position="111"/>
        <end position="123"/>
    </location>
</feature>
<name>A0ABR2IQD9_9EUKA</name>
<evidence type="ECO:0000313" key="5">
    <source>
        <dbReference type="EMBL" id="KAK8866558.1"/>
    </source>
</evidence>
<dbReference type="PANTHER" id="PTHR45880:SF2">
    <property type="entry name" value="GLYCINE-RICH RNA-BINDING PROTEIN 4, MITOCHONDRIAL ISOFORM X1"/>
    <property type="match status" value="1"/>
</dbReference>
<dbReference type="CDD" id="cd00590">
    <property type="entry name" value="RRM_SF"/>
    <property type="match status" value="1"/>
</dbReference>
<dbReference type="InterPro" id="IPR035979">
    <property type="entry name" value="RBD_domain_sf"/>
</dbReference>
<feature type="compositionally biased region" description="Basic residues" evidence="3">
    <location>
        <begin position="157"/>
        <end position="180"/>
    </location>
</feature>
<keyword evidence="1 2" id="KW-0694">RNA-binding</keyword>
<keyword evidence="6" id="KW-1185">Reference proteome</keyword>
<dbReference type="InterPro" id="IPR000504">
    <property type="entry name" value="RRM_dom"/>
</dbReference>
<gene>
    <name evidence="5" type="ORF">M9Y10_009522</name>
</gene>
<feature type="compositionally biased region" description="Basic and acidic residues" evidence="3">
    <location>
        <begin position="144"/>
        <end position="155"/>
    </location>
</feature>
<evidence type="ECO:0000256" key="2">
    <source>
        <dbReference type="PROSITE-ProRule" id="PRU00176"/>
    </source>
</evidence>
<evidence type="ECO:0000256" key="1">
    <source>
        <dbReference type="ARBA" id="ARBA00022884"/>
    </source>
</evidence>
<accession>A0ABR2IQD9</accession>
<dbReference type="PANTHER" id="PTHR45880">
    <property type="entry name" value="RNA-BINDING MOTIF PROTEIN, X-LINKED 2"/>
    <property type="match status" value="1"/>
</dbReference>
<dbReference type="InterPro" id="IPR012677">
    <property type="entry name" value="Nucleotide-bd_a/b_plait_sf"/>
</dbReference>
<reference evidence="5 6" key="1">
    <citation type="submission" date="2024-04" db="EMBL/GenBank/DDBJ databases">
        <title>Tritrichomonas musculus Genome.</title>
        <authorList>
            <person name="Alves-Ferreira E."/>
            <person name="Grigg M."/>
            <person name="Lorenzi H."/>
            <person name="Galac M."/>
        </authorList>
    </citation>
    <scope>NUCLEOTIDE SEQUENCE [LARGE SCALE GENOMIC DNA]</scope>
    <source>
        <strain evidence="5 6">EAF2021</strain>
    </source>
</reference>
<sequence>MSNRTYRDTSRKDRFYSWRERIVFVSNIPFHYKAQDVMLMLRQFGRCFRVDLARNANGKSRGFAFIEFETREGASLAAEYLDGAQLDDRFLRAEISQFPPDELVEIYKETSKERAQKDREESKSGPAPPRSFRKTFPDNNSAEKGNDDDKDESSIRHGLKSHRHHSHKDRKKHSKKKSQNKGKDADYDYSDYSYSSDYSYDYYGSSEGYSSETNSEYAYSS</sequence>
<dbReference type="EMBL" id="JAPFFF010000015">
    <property type="protein sequence ID" value="KAK8866558.1"/>
    <property type="molecule type" value="Genomic_DNA"/>
</dbReference>
<organism evidence="5 6">
    <name type="scientific">Tritrichomonas musculus</name>
    <dbReference type="NCBI Taxonomy" id="1915356"/>
    <lineage>
        <taxon>Eukaryota</taxon>
        <taxon>Metamonada</taxon>
        <taxon>Parabasalia</taxon>
        <taxon>Tritrichomonadida</taxon>
        <taxon>Tritrichomonadidae</taxon>
        <taxon>Tritrichomonas</taxon>
    </lineage>
</organism>
<proteinExistence type="predicted"/>
<dbReference type="Proteomes" id="UP001470230">
    <property type="component" value="Unassembled WGS sequence"/>
</dbReference>
<evidence type="ECO:0000313" key="6">
    <source>
        <dbReference type="Proteomes" id="UP001470230"/>
    </source>
</evidence>
<dbReference type="SMART" id="SM00360">
    <property type="entry name" value="RRM"/>
    <property type="match status" value="1"/>
</dbReference>
<feature type="region of interest" description="Disordered" evidence="3">
    <location>
        <begin position="111"/>
        <end position="221"/>
    </location>
</feature>
<evidence type="ECO:0000256" key="3">
    <source>
        <dbReference type="SAM" id="MobiDB-lite"/>
    </source>
</evidence>
<dbReference type="PROSITE" id="PS50102">
    <property type="entry name" value="RRM"/>
    <property type="match status" value="1"/>
</dbReference>
<evidence type="ECO:0000259" key="4">
    <source>
        <dbReference type="PROSITE" id="PS50102"/>
    </source>
</evidence>
<feature type="domain" description="RRM" evidence="4">
    <location>
        <begin position="21"/>
        <end position="98"/>
    </location>
</feature>
<dbReference type="InterPro" id="IPR051847">
    <property type="entry name" value="RNA_proc/Spliceosome_comp"/>
</dbReference>
<feature type="compositionally biased region" description="Low complexity" evidence="3">
    <location>
        <begin position="190"/>
        <end position="212"/>
    </location>
</feature>
<protein>
    <recommendedName>
        <fullName evidence="4">RRM domain-containing protein</fullName>
    </recommendedName>
</protein>
<comment type="caution">
    <text evidence="5">The sequence shown here is derived from an EMBL/GenBank/DDBJ whole genome shotgun (WGS) entry which is preliminary data.</text>
</comment>
<dbReference type="SUPFAM" id="SSF54928">
    <property type="entry name" value="RNA-binding domain, RBD"/>
    <property type="match status" value="1"/>
</dbReference>
<dbReference type="Gene3D" id="3.30.70.330">
    <property type="match status" value="1"/>
</dbReference>
<dbReference type="Pfam" id="PF00076">
    <property type="entry name" value="RRM_1"/>
    <property type="match status" value="1"/>
</dbReference>